<evidence type="ECO:0008006" key="5">
    <source>
        <dbReference type="Google" id="ProtNLM"/>
    </source>
</evidence>
<dbReference type="SUPFAM" id="SSF48600">
    <property type="entry name" value="Chorismate mutase II"/>
    <property type="match status" value="1"/>
</dbReference>
<gene>
    <name evidence="3" type="ORF">GCM10009843_08480</name>
</gene>
<evidence type="ECO:0000259" key="1">
    <source>
        <dbReference type="PROSITE" id="PS51168"/>
    </source>
</evidence>
<dbReference type="InterPro" id="IPR036979">
    <property type="entry name" value="CM_dom_sf"/>
</dbReference>
<dbReference type="RefSeq" id="WP_344302383.1">
    <property type="nucleotide sequence ID" value="NZ_BAAAQQ010000002.1"/>
</dbReference>
<organism evidence="3 4">
    <name type="scientific">Nocardioides bigeumensis</name>
    <dbReference type="NCBI Taxonomy" id="433657"/>
    <lineage>
        <taxon>Bacteria</taxon>
        <taxon>Bacillati</taxon>
        <taxon>Actinomycetota</taxon>
        <taxon>Actinomycetes</taxon>
        <taxon>Propionibacteriales</taxon>
        <taxon>Nocardioidaceae</taxon>
        <taxon>Nocardioides</taxon>
    </lineage>
</organism>
<evidence type="ECO:0000313" key="3">
    <source>
        <dbReference type="EMBL" id="GAA2117471.1"/>
    </source>
</evidence>
<proteinExistence type="predicted"/>
<name>A0ABP5JI15_9ACTN</name>
<dbReference type="Gene3D" id="1.20.59.10">
    <property type="entry name" value="Chorismate mutase"/>
    <property type="match status" value="1"/>
</dbReference>
<dbReference type="CDD" id="cd04301">
    <property type="entry name" value="NAT_SF"/>
    <property type="match status" value="1"/>
</dbReference>
<dbReference type="SMART" id="SM00830">
    <property type="entry name" value="CM_2"/>
    <property type="match status" value="1"/>
</dbReference>
<dbReference type="InterPro" id="IPR016181">
    <property type="entry name" value="Acyl_CoA_acyltransferase"/>
</dbReference>
<comment type="caution">
    <text evidence="3">The sequence shown here is derived from an EMBL/GenBank/DDBJ whole genome shotgun (WGS) entry which is preliminary data.</text>
</comment>
<accession>A0ABP5JI15</accession>
<evidence type="ECO:0000313" key="4">
    <source>
        <dbReference type="Proteomes" id="UP001500575"/>
    </source>
</evidence>
<dbReference type="Pfam" id="PF01817">
    <property type="entry name" value="CM_2"/>
    <property type="match status" value="1"/>
</dbReference>
<feature type="domain" description="Chorismate mutase" evidence="1">
    <location>
        <begin position="150"/>
        <end position="236"/>
    </location>
</feature>
<dbReference type="SUPFAM" id="SSF55729">
    <property type="entry name" value="Acyl-CoA N-acyltransferases (Nat)"/>
    <property type="match status" value="1"/>
</dbReference>
<reference evidence="4" key="1">
    <citation type="journal article" date="2019" name="Int. J. Syst. Evol. Microbiol.">
        <title>The Global Catalogue of Microorganisms (GCM) 10K type strain sequencing project: providing services to taxonomists for standard genome sequencing and annotation.</title>
        <authorList>
            <consortium name="The Broad Institute Genomics Platform"/>
            <consortium name="The Broad Institute Genome Sequencing Center for Infectious Disease"/>
            <person name="Wu L."/>
            <person name="Ma J."/>
        </authorList>
    </citation>
    <scope>NUCLEOTIDE SEQUENCE [LARGE SCALE GENOMIC DNA]</scope>
    <source>
        <strain evidence="4">JCM 16021</strain>
    </source>
</reference>
<dbReference type="InterPro" id="IPR036263">
    <property type="entry name" value="Chorismate_II_sf"/>
</dbReference>
<dbReference type="Pfam" id="PF13508">
    <property type="entry name" value="Acetyltransf_7"/>
    <property type="match status" value="1"/>
</dbReference>
<dbReference type="PROSITE" id="PS51186">
    <property type="entry name" value="GNAT"/>
    <property type="match status" value="1"/>
</dbReference>
<evidence type="ECO:0000259" key="2">
    <source>
        <dbReference type="PROSITE" id="PS51186"/>
    </source>
</evidence>
<dbReference type="EMBL" id="BAAAQQ010000002">
    <property type="protein sequence ID" value="GAA2117471.1"/>
    <property type="molecule type" value="Genomic_DNA"/>
</dbReference>
<dbReference type="Proteomes" id="UP001500575">
    <property type="component" value="Unassembled WGS sequence"/>
</dbReference>
<dbReference type="InterPro" id="IPR002701">
    <property type="entry name" value="CM_II_prokaryot"/>
</dbReference>
<protein>
    <recommendedName>
        <fullName evidence="5">GNAT family N-acetyltransferase</fullName>
    </recommendedName>
</protein>
<dbReference type="Gene3D" id="3.40.630.30">
    <property type="match status" value="1"/>
</dbReference>
<sequence>MPTELSLRPAREDEADAVAAVYLAARREAAMPPGIHPEHEVRAWLAGRLRDDEVWVAETPETQSGRLAAYARMTETWLDDLYVAPEHARQGIGSALLDLVKSRRPDGFCLWVFEMNVPARAFYARHGLVELERTDGEGNEEKAPDVRMAWPGQDPLAFFRGLIDDVDDQLGDLLARRVALTREVQLLKAGGGAEPRDPERERQIAARLAVRAPELGEERLAWIVHAIVSASLDATR</sequence>
<dbReference type="InterPro" id="IPR000182">
    <property type="entry name" value="GNAT_dom"/>
</dbReference>
<keyword evidence="4" id="KW-1185">Reference proteome</keyword>
<feature type="domain" description="N-acetyltransferase" evidence="2">
    <location>
        <begin position="5"/>
        <end position="153"/>
    </location>
</feature>
<dbReference type="PROSITE" id="PS51168">
    <property type="entry name" value="CHORISMATE_MUT_2"/>
    <property type="match status" value="1"/>
</dbReference>